<feature type="compositionally biased region" description="Acidic residues" evidence="6">
    <location>
        <begin position="533"/>
        <end position="542"/>
    </location>
</feature>
<dbReference type="GO" id="GO:0016020">
    <property type="term" value="C:membrane"/>
    <property type="evidence" value="ECO:0007669"/>
    <property type="project" value="UniProtKB-SubCell"/>
</dbReference>
<feature type="transmembrane region" description="Helical" evidence="7">
    <location>
        <begin position="254"/>
        <end position="279"/>
    </location>
</feature>
<reference evidence="9" key="1">
    <citation type="submission" date="2016-05" db="EMBL/GenBank/DDBJ databases">
        <title>Comparative genomics of biotechnologically important yeasts.</title>
        <authorList>
            <consortium name="DOE Joint Genome Institute"/>
            <person name="Riley R."/>
            <person name="Haridas S."/>
            <person name="Wolfe K.H."/>
            <person name="Lopes M.R."/>
            <person name="Hittinger C.T."/>
            <person name="Goker M."/>
            <person name="Salamov A."/>
            <person name="Wisecaver J."/>
            <person name="Long T.M."/>
            <person name="Aerts A.L."/>
            <person name="Barry K."/>
            <person name="Choi C."/>
            <person name="Clum A."/>
            <person name="Coughlan A.Y."/>
            <person name="Deshpande S."/>
            <person name="Douglass A.P."/>
            <person name="Hanson S.J."/>
            <person name="Klenk H.-P."/>
            <person name="Labutti K."/>
            <person name="Lapidus A."/>
            <person name="Lindquist E."/>
            <person name="Lipzen A."/>
            <person name="Meier-Kolthoff J.P."/>
            <person name="Ohm R.A."/>
            <person name="Otillar R.P."/>
            <person name="Pangilinan J."/>
            <person name="Peng Y."/>
            <person name="Rokas A."/>
            <person name="Rosa C.A."/>
            <person name="Scheuner C."/>
            <person name="Sibirny A.A."/>
            <person name="Slot J.C."/>
            <person name="Stielow J.B."/>
            <person name="Sun H."/>
            <person name="Kurtzman C.P."/>
            <person name="Blackwell M."/>
            <person name="Grigoriev I.V."/>
            <person name="Jeffries T.W."/>
        </authorList>
    </citation>
    <scope>NUCLEOTIDE SEQUENCE [LARGE SCALE GENOMIC DNA]</scope>
    <source>
        <strain evidence="9">NRRL Y-1933</strain>
    </source>
</reference>
<dbReference type="PANTHER" id="PTHR45649:SF6">
    <property type="entry name" value="GABA-SPECIFIC PERMEASE"/>
    <property type="match status" value="1"/>
</dbReference>
<name>A0A1E4REG9_9ASCO</name>
<dbReference type="OrthoDB" id="4476201at2759"/>
<organism evidence="8 9">
    <name type="scientific">Hyphopichia burtonii NRRL Y-1933</name>
    <dbReference type="NCBI Taxonomy" id="984485"/>
    <lineage>
        <taxon>Eukaryota</taxon>
        <taxon>Fungi</taxon>
        <taxon>Dikarya</taxon>
        <taxon>Ascomycota</taxon>
        <taxon>Saccharomycotina</taxon>
        <taxon>Pichiomycetes</taxon>
        <taxon>Debaryomycetaceae</taxon>
        <taxon>Hyphopichia</taxon>
    </lineage>
</organism>
<dbReference type="PANTHER" id="PTHR45649">
    <property type="entry name" value="AMINO-ACID PERMEASE BAT1"/>
    <property type="match status" value="1"/>
</dbReference>
<sequence>MTLHPVLSGEQILEQVKSNKLFYNNTQNVETPHISAVLSNDDDELLAQIGYKPELKRHFSTLQVFGVAFSIMGLLPSIASVLSYGFLAGPSGLLYGWIISSLLILSIGYSMAVNGSSIPTSGGLYYWTNYYAPPKLKTVISYLVGNTNSIALVGALCSIDYGFSQELLSIVVIAKDGDFEVTPSKTYGVFVACVLTHILITCASLKNCSWLQTTSIIVNVVLIIFFIIALPIGARNNFKSASFVFANFDNLTNFPIGWVQLSQAWLPAIWTIGAFDSVVHMSEECANATRAIPIGILGSITACGSIGTIIIIVILFCIQTDDIETHILGSKFGQPLAQIIYDVLGKKWAIFFMVFVAIAQWMMGASTLTAISRQIWAFARDNGLPFSFWIKRVNKKLSVPINAVITGGVLAILIGLLCIIGTAASTALFTLYIAGNYFAWGVPTLLRLTTGRHLFEPGPFYHGKLINDVIGWISTIFIAFSIVMVMFPSNRNPSVDDMNYTCVITPGVWILSLGYYLIYAHKIYHGPRKTVAEEEEDADEEERAGSSLSDNAGFSPVKTEILDGVEEKLSNGEAHVRERKV</sequence>
<feature type="transmembrane region" description="Helical" evidence="7">
    <location>
        <begin position="401"/>
        <end position="423"/>
    </location>
</feature>
<evidence type="ECO:0000256" key="6">
    <source>
        <dbReference type="SAM" id="MobiDB-lite"/>
    </source>
</evidence>
<dbReference type="AlphaFoldDB" id="A0A1E4REG9"/>
<keyword evidence="2" id="KW-0813">Transport</keyword>
<gene>
    <name evidence="8" type="ORF">HYPBUDRAFT_168393</name>
</gene>
<keyword evidence="3 7" id="KW-0812">Transmembrane</keyword>
<dbReference type="Proteomes" id="UP000095085">
    <property type="component" value="Unassembled WGS sequence"/>
</dbReference>
<dbReference type="PIRSF" id="PIRSF006060">
    <property type="entry name" value="AA_transporter"/>
    <property type="match status" value="1"/>
</dbReference>
<proteinExistence type="predicted"/>
<dbReference type="GO" id="GO:0022857">
    <property type="term" value="F:transmembrane transporter activity"/>
    <property type="evidence" value="ECO:0007669"/>
    <property type="project" value="InterPro"/>
</dbReference>
<feature type="transmembrane region" description="Helical" evidence="7">
    <location>
        <begin position="64"/>
        <end position="87"/>
    </location>
</feature>
<feature type="transmembrane region" description="Helical" evidence="7">
    <location>
        <begin position="498"/>
        <end position="519"/>
    </location>
</feature>
<comment type="subcellular location">
    <subcellularLocation>
        <location evidence="1">Membrane</location>
        <topology evidence="1">Multi-pass membrane protein</topology>
    </subcellularLocation>
</comment>
<feature type="region of interest" description="Disordered" evidence="6">
    <location>
        <begin position="532"/>
        <end position="557"/>
    </location>
</feature>
<dbReference type="EMBL" id="KV454544">
    <property type="protein sequence ID" value="ODV65669.1"/>
    <property type="molecule type" value="Genomic_DNA"/>
</dbReference>
<dbReference type="STRING" id="984485.A0A1E4REG9"/>
<feature type="transmembrane region" description="Helical" evidence="7">
    <location>
        <begin position="217"/>
        <end position="234"/>
    </location>
</feature>
<feature type="transmembrane region" description="Helical" evidence="7">
    <location>
        <begin position="94"/>
        <end position="112"/>
    </location>
</feature>
<keyword evidence="9" id="KW-1185">Reference proteome</keyword>
<evidence type="ECO:0000256" key="4">
    <source>
        <dbReference type="ARBA" id="ARBA00022989"/>
    </source>
</evidence>
<feature type="transmembrane region" description="Helical" evidence="7">
    <location>
        <begin position="291"/>
        <end position="316"/>
    </location>
</feature>
<dbReference type="InterPro" id="IPR002293">
    <property type="entry name" value="AA/rel_permease1"/>
</dbReference>
<keyword evidence="5 7" id="KW-0472">Membrane</keyword>
<evidence type="ECO:0000256" key="3">
    <source>
        <dbReference type="ARBA" id="ARBA00022692"/>
    </source>
</evidence>
<feature type="transmembrane region" description="Helical" evidence="7">
    <location>
        <begin position="187"/>
        <end position="205"/>
    </location>
</feature>
<evidence type="ECO:0000256" key="1">
    <source>
        <dbReference type="ARBA" id="ARBA00004141"/>
    </source>
</evidence>
<protein>
    <submittedName>
        <fullName evidence="8">Amino acid transporter</fullName>
    </submittedName>
</protein>
<evidence type="ECO:0000256" key="7">
    <source>
        <dbReference type="SAM" id="Phobius"/>
    </source>
</evidence>
<evidence type="ECO:0000313" key="8">
    <source>
        <dbReference type="EMBL" id="ODV65669.1"/>
    </source>
</evidence>
<evidence type="ECO:0000256" key="2">
    <source>
        <dbReference type="ARBA" id="ARBA00022448"/>
    </source>
</evidence>
<feature type="transmembrane region" description="Helical" evidence="7">
    <location>
        <begin position="348"/>
        <end position="371"/>
    </location>
</feature>
<evidence type="ECO:0000313" key="9">
    <source>
        <dbReference type="Proteomes" id="UP000095085"/>
    </source>
</evidence>
<dbReference type="Gene3D" id="1.20.1740.10">
    <property type="entry name" value="Amino acid/polyamine transporter I"/>
    <property type="match status" value="1"/>
</dbReference>
<dbReference type="Pfam" id="PF13520">
    <property type="entry name" value="AA_permease_2"/>
    <property type="match status" value="1"/>
</dbReference>
<evidence type="ECO:0000256" key="5">
    <source>
        <dbReference type="ARBA" id="ARBA00023136"/>
    </source>
</evidence>
<dbReference type="RefSeq" id="XP_020074736.1">
    <property type="nucleotide sequence ID" value="XM_020222805.1"/>
</dbReference>
<dbReference type="GeneID" id="30997354"/>
<feature type="transmembrane region" description="Helical" evidence="7">
    <location>
        <begin position="429"/>
        <end position="448"/>
    </location>
</feature>
<feature type="transmembrane region" description="Helical" evidence="7">
    <location>
        <begin position="469"/>
        <end position="486"/>
    </location>
</feature>
<keyword evidence="4 7" id="KW-1133">Transmembrane helix</keyword>
<accession>A0A1E4REG9</accession>